<dbReference type="OrthoDB" id="6617145at2759"/>
<keyword evidence="9" id="KW-1185">Reference proteome</keyword>
<keyword evidence="6 7" id="KW-0472">Membrane</keyword>
<feature type="transmembrane region" description="Helical" evidence="7">
    <location>
        <begin position="309"/>
        <end position="331"/>
    </location>
</feature>
<dbReference type="PANTHER" id="PTHR10766">
    <property type="entry name" value="TRANSMEMBRANE 9 SUPERFAMILY PROTEIN"/>
    <property type="match status" value="1"/>
</dbReference>
<dbReference type="Pfam" id="PF02990">
    <property type="entry name" value="EMP70"/>
    <property type="match status" value="1"/>
</dbReference>
<evidence type="ECO:0000256" key="4">
    <source>
        <dbReference type="ARBA" id="ARBA00022729"/>
    </source>
</evidence>
<evidence type="ECO:0000313" key="8">
    <source>
        <dbReference type="EMBL" id="CAH1392140.1"/>
    </source>
</evidence>
<keyword evidence="4 7" id="KW-0732">Signal</keyword>
<feature type="transmembrane region" description="Helical" evidence="7">
    <location>
        <begin position="437"/>
        <end position="462"/>
    </location>
</feature>
<dbReference type="EMBL" id="OV725077">
    <property type="protein sequence ID" value="CAH1392140.1"/>
    <property type="molecule type" value="Genomic_DNA"/>
</dbReference>
<evidence type="ECO:0000256" key="2">
    <source>
        <dbReference type="ARBA" id="ARBA00005227"/>
    </source>
</evidence>
<feature type="transmembrane region" description="Helical" evidence="7">
    <location>
        <begin position="401"/>
        <end position="425"/>
    </location>
</feature>
<reference evidence="8" key="1">
    <citation type="submission" date="2022-01" db="EMBL/GenBank/DDBJ databases">
        <authorList>
            <person name="King R."/>
        </authorList>
    </citation>
    <scope>NUCLEOTIDE SEQUENCE</scope>
</reference>
<organism evidence="8 9">
    <name type="scientific">Nezara viridula</name>
    <name type="common">Southern green stink bug</name>
    <name type="synonym">Cimex viridulus</name>
    <dbReference type="NCBI Taxonomy" id="85310"/>
    <lineage>
        <taxon>Eukaryota</taxon>
        <taxon>Metazoa</taxon>
        <taxon>Ecdysozoa</taxon>
        <taxon>Arthropoda</taxon>
        <taxon>Hexapoda</taxon>
        <taxon>Insecta</taxon>
        <taxon>Pterygota</taxon>
        <taxon>Neoptera</taxon>
        <taxon>Paraneoptera</taxon>
        <taxon>Hemiptera</taxon>
        <taxon>Heteroptera</taxon>
        <taxon>Panheteroptera</taxon>
        <taxon>Pentatomomorpha</taxon>
        <taxon>Pentatomoidea</taxon>
        <taxon>Pentatomidae</taxon>
        <taxon>Pentatominae</taxon>
        <taxon>Nezara</taxon>
    </lineage>
</organism>
<sequence>MELIRISFSIACWFFICVSQLQQCNAFYLQYVAFFTSMKYFSLNGYSFPGLYSVSYSKDSPVLLFEKRVTGEMDPFISDYGFCERPYPSIGWLEMVTLGETISDYDISFAKNVTCKHLCTKKFVGGDKKGKEQLDALRKGIRLNFRRHWMLGNDIPGLWCHEPDSYTESESQKRNNCVSGFPIGCFTGYEMQDFCYKLFDQFEFDENGKYYIFNHVDFIMTYEGSSTYSNGKLVNVKVVPSSIHHYDDNDCSSEHPLEIPTGDIPLKEEFLIKYTYSFKFIRNDNMKYSSRWDYIFHSMPFSNLHWIPLQYSILAVLLAVLIPVTIITVVYRDNKSYKMMEHGETLDPKLRWKLITHGYARPAVRVTLSILLGSVFQLLFMAISTLGFSLLAYLLPDGRDLQMLCALGIFVLLGAVGGYGASLYYKGYGGEKWDTYVLISSIICPGISVTVFVVLDCILFYIDSSASLPIYTLSAFVGVVYLLTIPFTAVGYVLGFHF</sequence>
<evidence type="ECO:0000313" key="9">
    <source>
        <dbReference type="Proteomes" id="UP001152798"/>
    </source>
</evidence>
<comment type="caution">
    <text evidence="7">Lacks conserved residue(s) required for the propagation of feature annotation.</text>
</comment>
<evidence type="ECO:0000256" key="3">
    <source>
        <dbReference type="ARBA" id="ARBA00022692"/>
    </source>
</evidence>
<dbReference type="PANTHER" id="PTHR10766:SF176">
    <property type="entry name" value="TRANSMEMBRANE 9 SUPERFAMILY MEMBER"/>
    <property type="match status" value="1"/>
</dbReference>
<dbReference type="Proteomes" id="UP001152798">
    <property type="component" value="Chromosome 1"/>
</dbReference>
<keyword evidence="3 7" id="KW-0812">Transmembrane</keyword>
<feature type="chain" id="PRO_5040542248" description="Transmembrane 9 superfamily member" evidence="7">
    <location>
        <begin position="27"/>
        <end position="498"/>
    </location>
</feature>
<dbReference type="InterPro" id="IPR004240">
    <property type="entry name" value="EMP70"/>
</dbReference>
<name>A0A9P0E8Y1_NEZVI</name>
<keyword evidence="5 7" id="KW-1133">Transmembrane helix</keyword>
<feature type="transmembrane region" description="Helical" evidence="7">
    <location>
        <begin position="370"/>
        <end position="395"/>
    </location>
</feature>
<feature type="signal peptide" evidence="7">
    <location>
        <begin position="1"/>
        <end position="26"/>
    </location>
</feature>
<comment type="subcellular location">
    <subcellularLocation>
        <location evidence="1">Membrane</location>
        <topology evidence="1">Multi-pass membrane protein</topology>
    </subcellularLocation>
</comment>
<evidence type="ECO:0000256" key="1">
    <source>
        <dbReference type="ARBA" id="ARBA00004141"/>
    </source>
</evidence>
<evidence type="ECO:0000256" key="6">
    <source>
        <dbReference type="ARBA" id="ARBA00023136"/>
    </source>
</evidence>
<evidence type="ECO:0000256" key="5">
    <source>
        <dbReference type="ARBA" id="ARBA00022989"/>
    </source>
</evidence>
<dbReference type="GO" id="GO:0016020">
    <property type="term" value="C:membrane"/>
    <property type="evidence" value="ECO:0007669"/>
    <property type="project" value="UniProtKB-SubCell"/>
</dbReference>
<gene>
    <name evidence="8" type="ORF">NEZAVI_LOCUS3016</name>
</gene>
<accession>A0A9P0E8Y1</accession>
<dbReference type="GO" id="GO:0072657">
    <property type="term" value="P:protein localization to membrane"/>
    <property type="evidence" value="ECO:0007669"/>
    <property type="project" value="TreeGrafter"/>
</dbReference>
<proteinExistence type="inferred from homology"/>
<comment type="similarity">
    <text evidence="2 7">Belongs to the nonaspanin (TM9SF) (TC 9.A.2) family.</text>
</comment>
<dbReference type="AlphaFoldDB" id="A0A9P0E8Y1"/>
<protein>
    <recommendedName>
        <fullName evidence="7">Transmembrane 9 superfamily member</fullName>
    </recommendedName>
</protein>
<feature type="transmembrane region" description="Helical" evidence="7">
    <location>
        <begin position="468"/>
        <end position="494"/>
    </location>
</feature>
<evidence type="ECO:0000256" key="7">
    <source>
        <dbReference type="RuleBase" id="RU363079"/>
    </source>
</evidence>